<feature type="signal peptide" evidence="1">
    <location>
        <begin position="1"/>
        <end position="20"/>
    </location>
</feature>
<organism evidence="2 3">
    <name type="scientific">Rhizoctonia solani</name>
    <dbReference type="NCBI Taxonomy" id="456999"/>
    <lineage>
        <taxon>Eukaryota</taxon>
        <taxon>Fungi</taxon>
        <taxon>Dikarya</taxon>
        <taxon>Basidiomycota</taxon>
        <taxon>Agaricomycotina</taxon>
        <taxon>Agaricomycetes</taxon>
        <taxon>Cantharellales</taxon>
        <taxon>Ceratobasidiaceae</taxon>
        <taxon>Rhizoctonia</taxon>
    </lineage>
</organism>
<gene>
    <name evidence="2" type="ORF">RDB_LOCUS102160</name>
</gene>
<protein>
    <recommendedName>
        <fullName evidence="4">Phytase-like domain-containing protein</fullName>
    </recommendedName>
</protein>
<name>A0A8H3GVA6_9AGAM</name>
<dbReference type="AlphaFoldDB" id="A0A8H3GVA6"/>
<proteinExistence type="predicted"/>
<evidence type="ECO:0008006" key="4">
    <source>
        <dbReference type="Google" id="ProtNLM"/>
    </source>
</evidence>
<comment type="caution">
    <text evidence="2">The sequence shown here is derived from an EMBL/GenBank/DDBJ whole genome shotgun (WGS) entry which is preliminary data.</text>
</comment>
<keyword evidence="1" id="KW-0732">Signal</keyword>
<accession>A0A8H3GVA6</accession>
<sequence length="413" mass="44622">MFFSPSSVIFVAAFSSMASGLSIPRAEPTTCRIQLSQGSTPLKYLSSKLNEFGEYGILTDSAIQALEVTFTTGNNSEQIDLRVTGAEGGTPMMGGITGFFNEGDDLVSGSYNYAYIGLTSQTPSGSIPQSGANSFDKINNYSRKIESAIWLFDVATRQVVPQWVNTNKSTPKNSLVYVDKQNVLVITADKDRFLGEFEEEFEVQGVIPVEVPTGAWDIFSSDSLSPSDARTTCKPRVYQGTKPLGYLSAKRNSFGEYGTLQASSSGALSVAFSASRSNSKQLSLRVIGANAEISMLGGIIGFTTENDNLATGSHHYAYIGLTSQTPAGSIPINGTNSFDQVQNFERKVQSAIWSFDSSSKQLTPQWVNANKATPKNYLLHVADENALIFTADKAEFKKVLNVTFSEVTLNCVA</sequence>
<reference evidence="2" key="1">
    <citation type="submission" date="2021-01" db="EMBL/GenBank/DDBJ databases">
        <authorList>
            <person name="Kaushik A."/>
        </authorList>
    </citation>
    <scope>NUCLEOTIDE SEQUENCE</scope>
    <source>
        <strain evidence="2">AG4-R118</strain>
    </source>
</reference>
<evidence type="ECO:0000313" key="3">
    <source>
        <dbReference type="Proteomes" id="UP000663888"/>
    </source>
</evidence>
<dbReference type="EMBL" id="CAJMWX010001109">
    <property type="protein sequence ID" value="CAE6468187.1"/>
    <property type="molecule type" value="Genomic_DNA"/>
</dbReference>
<feature type="chain" id="PRO_5034824443" description="Phytase-like domain-containing protein" evidence="1">
    <location>
        <begin position="21"/>
        <end position="413"/>
    </location>
</feature>
<dbReference type="Proteomes" id="UP000663888">
    <property type="component" value="Unassembled WGS sequence"/>
</dbReference>
<evidence type="ECO:0000313" key="2">
    <source>
        <dbReference type="EMBL" id="CAE6468187.1"/>
    </source>
</evidence>
<evidence type="ECO:0000256" key="1">
    <source>
        <dbReference type="SAM" id="SignalP"/>
    </source>
</evidence>